<dbReference type="EMBL" id="CYHG01000004">
    <property type="protein sequence ID" value="CUB03586.1"/>
    <property type="molecule type" value="Genomic_DNA"/>
</dbReference>
<evidence type="ECO:0000313" key="6">
    <source>
        <dbReference type="EMBL" id="CUB03586.1"/>
    </source>
</evidence>
<dbReference type="Gene3D" id="1.10.10.10">
    <property type="entry name" value="Winged helix-like DNA-binding domain superfamily/Winged helix DNA-binding domain"/>
    <property type="match status" value="1"/>
</dbReference>
<proteinExistence type="inferred from homology"/>
<dbReference type="PANTHER" id="PTHR30118">
    <property type="entry name" value="HTH-TYPE TRANSCRIPTIONAL REGULATOR LEUO-RELATED"/>
    <property type="match status" value="1"/>
</dbReference>
<evidence type="ECO:0000256" key="2">
    <source>
        <dbReference type="ARBA" id="ARBA00023015"/>
    </source>
</evidence>
<dbReference type="CDD" id="cd08417">
    <property type="entry name" value="PBP2_Nitroaromatics_like"/>
    <property type="match status" value="1"/>
</dbReference>
<feature type="domain" description="HTH lysR-type" evidence="5">
    <location>
        <begin position="35"/>
        <end position="92"/>
    </location>
</feature>
<dbReference type="InterPro" id="IPR000847">
    <property type="entry name" value="LysR_HTH_N"/>
</dbReference>
<dbReference type="InterPro" id="IPR036388">
    <property type="entry name" value="WH-like_DNA-bd_sf"/>
</dbReference>
<evidence type="ECO:0000313" key="7">
    <source>
        <dbReference type="Proteomes" id="UP000182769"/>
    </source>
</evidence>
<dbReference type="GO" id="GO:0003700">
    <property type="term" value="F:DNA-binding transcription factor activity"/>
    <property type="evidence" value="ECO:0007669"/>
    <property type="project" value="InterPro"/>
</dbReference>
<dbReference type="Gene3D" id="3.40.190.10">
    <property type="entry name" value="Periplasmic binding protein-like II"/>
    <property type="match status" value="2"/>
</dbReference>
<comment type="similarity">
    <text evidence="1">Belongs to the LysR transcriptional regulatory family.</text>
</comment>
<dbReference type="Pfam" id="PF03466">
    <property type="entry name" value="LysR_substrate"/>
    <property type="match status" value="1"/>
</dbReference>
<dbReference type="SUPFAM" id="SSF46785">
    <property type="entry name" value="Winged helix' DNA-binding domain"/>
    <property type="match status" value="1"/>
</dbReference>
<sequence>MPCLQVSQKRSLATKNCYVKRFLMCRENPPVQKTINLNLLRSLKVLLEECHVSHAAQRLNLTQSAVSRHLSTLREMFADPLLVRDGNLLIPTPKALLLQKKLESWFVELDDMMSNEVFEPSLWHGEFVLSSSDYVAQYILPEIIRELMQEAPHVTLTYRLWQPDLIHQLHNEGIHLASSMSLEAPKGLSSIQIGEDHSVCLMGAHHPLASSETISVQELLHYPHIKIVGGGDKDGLFETALNALGQQRHIALHVPFFFAAAQALCQNDLLLVTPEHIAHHLSERYELTYRALPFTTPKHKYWLTWHSKYDLDPSHIWARSMIEAIMKRVKGSVAYEAESYPS</sequence>
<dbReference type="InterPro" id="IPR036390">
    <property type="entry name" value="WH_DNA-bd_sf"/>
</dbReference>
<gene>
    <name evidence="6" type="ORF">Ga0061065_10417</name>
</gene>
<dbReference type="PROSITE" id="PS50931">
    <property type="entry name" value="HTH_LYSR"/>
    <property type="match status" value="1"/>
</dbReference>
<evidence type="ECO:0000256" key="3">
    <source>
        <dbReference type="ARBA" id="ARBA00023125"/>
    </source>
</evidence>
<dbReference type="InterPro" id="IPR037402">
    <property type="entry name" value="YidZ_PBP2"/>
</dbReference>
<evidence type="ECO:0000256" key="4">
    <source>
        <dbReference type="ARBA" id="ARBA00023163"/>
    </source>
</evidence>
<protein>
    <submittedName>
        <fullName evidence="6">DNA-binding transcriptional regulator, LysR family</fullName>
    </submittedName>
</protein>
<accession>A0A0K6IKJ0</accession>
<dbReference type="Proteomes" id="UP000182769">
    <property type="component" value="Unassembled WGS sequence"/>
</dbReference>
<organism evidence="6 7">
    <name type="scientific">Marinomonas fungiae</name>
    <dbReference type="NCBI Taxonomy" id="1137284"/>
    <lineage>
        <taxon>Bacteria</taxon>
        <taxon>Pseudomonadati</taxon>
        <taxon>Pseudomonadota</taxon>
        <taxon>Gammaproteobacteria</taxon>
        <taxon>Oceanospirillales</taxon>
        <taxon>Oceanospirillaceae</taxon>
        <taxon>Marinomonas</taxon>
    </lineage>
</organism>
<keyword evidence="2" id="KW-0805">Transcription regulation</keyword>
<name>A0A0K6IKJ0_9GAMM</name>
<keyword evidence="4" id="KW-0804">Transcription</keyword>
<dbReference type="Pfam" id="PF00126">
    <property type="entry name" value="HTH_1"/>
    <property type="match status" value="1"/>
</dbReference>
<reference evidence="7" key="1">
    <citation type="submission" date="2015-08" db="EMBL/GenBank/DDBJ databases">
        <authorList>
            <person name="Varghese N."/>
        </authorList>
    </citation>
    <scope>NUCLEOTIDE SEQUENCE [LARGE SCALE GENOMIC DNA]</scope>
    <source>
        <strain evidence="7">JCM 18476</strain>
    </source>
</reference>
<dbReference type="InterPro" id="IPR005119">
    <property type="entry name" value="LysR_subst-bd"/>
</dbReference>
<dbReference type="AlphaFoldDB" id="A0A0K6IKJ0"/>
<dbReference type="PRINTS" id="PR00039">
    <property type="entry name" value="HTHLYSR"/>
</dbReference>
<dbReference type="InterPro" id="IPR050389">
    <property type="entry name" value="LysR-type_TF"/>
</dbReference>
<dbReference type="SUPFAM" id="SSF53850">
    <property type="entry name" value="Periplasmic binding protein-like II"/>
    <property type="match status" value="1"/>
</dbReference>
<evidence type="ECO:0000256" key="1">
    <source>
        <dbReference type="ARBA" id="ARBA00009437"/>
    </source>
</evidence>
<keyword evidence="3 6" id="KW-0238">DNA-binding</keyword>
<evidence type="ECO:0000259" key="5">
    <source>
        <dbReference type="PROSITE" id="PS50931"/>
    </source>
</evidence>
<dbReference type="GO" id="GO:0003677">
    <property type="term" value="F:DNA binding"/>
    <property type="evidence" value="ECO:0007669"/>
    <property type="project" value="UniProtKB-KW"/>
</dbReference>
<keyword evidence="7" id="KW-1185">Reference proteome</keyword>
<dbReference type="PANTHER" id="PTHR30118:SF15">
    <property type="entry name" value="TRANSCRIPTIONAL REGULATORY PROTEIN"/>
    <property type="match status" value="1"/>
</dbReference>
<dbReference type="STRING" id="1137284.GCA_001418205_01437"/>